<dbReference type="Proteomes" id="UP000593577">
    <property type="component" value="Unassembled WGS sequence"/>
</dbReference>
<keyword evidence="1" id="KW-0175">Coiled coil</keyword>
<feature type="coiled-coil region" evidence="1">
    <location>
        <begin position="19"/>
        <end position="70"/>
    </location>
</feature>
<reference evidence="2 3" key="1">
    <citation type="journal article" date="2019" name="Genome Biol. Evol.">
        <title>Insights into the evolution of the New World diploid cottons (Gossypium, subgenus Houzingenia) based on genome sequencing.</title>
        <authorList>
            <person name="Grover C.E."/>
            <person name="Arick M.A. 2nd"/>
            <person name="Thrash A."/>
            <person name="Conover J.L."/>
            <person name="Sanders W.S."/>
            <person name="Peterson D.G."/>
            <person name="Frelichowski J.E."/>
            <person name="Scheffler J.A."/>
            <person name="Scheffler B.E."/>
            <person name="Wendel J.F."/>
        </authorList>
    </citation>
    <scope>NUCLEOTIDE SEQUENCE [LARGE SCALE GENOMIC DNA]</scope>
    <source>
        <strain evidence="2">185</strain>
        <tissue evidence="2">Leaf</tissue>
    </source>
</reference>
<protein>
    <submittedName>
        <fullName evidence="2">Uncharacterized protein</fullName>
    </submittedName>
</protein>
<dbReference type="AlphaFoldDB" id="A0A7J8XVM7"/>
<evidence type="ECO:0000313" key="2">
    <source>
        <dbReference type="EMBL" id="MBA0690874.1"/>
    </source>
</evidence>
<sequence length="74" mass="8712">MSKEEFKQMWARKSLREMLSAVEEHVGKLKESMEDAKELDNALELLNSQRKKLTERNDALETLVRALKKEILPR</sequence>
<gene>
    <name evidence="2" type="ORF">Goari_008528</name>
</gene>
<comment type="caution">
    <text evidence="2">The sequence shown here is derived from an EMBL/GenBank/DDBJ whole genome shotgun (WGS) entry which is preliminary data.</text>
</comment>
<proteinExistence type="predicted"/>
<accession>A0A7J8XVM7</accession>
<evidence type="ECO:0000313" key="3">
    <source>
        <dbReference type="Proteomes" id="UP000593577"/>
    </source>
</evidence>
<name>A0A7J8XVM7_GOSAI</name>
<dbReference type="EMBL" id="JABFAA010000009">
    <property type="protein sequence ID" value="MBA0690874.1"/>
    <property type="molecule type" value="Genomic_DNA"/>
</dbReference>
<organism evidence="2 3">
    <name type="scientific">Gossypium aridum</name>
    <name type="common">American cotton</name>
    <name type="synonym">Erioxylum aridum</name>
    <dbReference type="NCBI Taxonomy" id="34290"/>
    <lineage>
        <taxon>Eukaryota</taxon>
        <taxon>Viridiplantae</taxon>
        <taxon>Streptophyta</taxon>
        <taxon>Embryophyta</taxon>
        <taxon>Tracheophyta</taxon>
        <taxon>Spermatophyta</taxon>
        <taxon>Magnoliopsida</taxon>
        <taxon>eudicotyledons</taxon>
        <taxon>Gunneridae</taxon>
        <taxon>Pentapetalae</taxon>
        <taxon>rosids</taxon>
        <taxon>malvids</taxon>
        <taxon>Malvales</taxon>
        <taxon>Malvaceae</taxon>
        <taxon>Malvoideae</taxon>
        <taxon>Gossypium</taxon>
    </lineage>
</organism>
<evidence type="ECO:0000256" key="1">
    <source>
        <dbReference type="SAM" id="Coils"/>
    </source>
</evidence>
<keyword evidence="3" id="KW-1185">Reference proteome</keyword>